<accession>A0AAN9UT69</accession>
<comment type="caution">
    <text evidence="3">The sequence shown here is derived from an EMBL/GenBank/DDBJ whole genome shotgun (WGS) entry which is preliminary data.</text>
</comment>
<dbReference type="Proteomes" id="UP001320420">
    <property type="component" value="Unassembled WGS sequence"/>
</dbReference>
<gene>
    <name evidence="3" type="ORF">SLS62_005319</name>
</gene>
<dbReference type="PANTHER" id="PTHR38111:SF9">
    <property type="entry name" value="ZN(2)-C6 FUNGAL-TYPE DOMAIN-CONTAINING PROTEIN"/>
    <property type="match status" value="1"/>
</dbReference>
<protein>
    <recommendedName>
        <fullName evidence="2">Zn(2)-C6 fungal-type domain-containing protein</fullName>
    </recommendedName>
</protein>
<organism evidence="3 4">
    <name type="scientific">Diatrype stigma</name>
    <dbReference type="NCBI Taxonomy" id="117547"/>
    <lineage>
        <taxon>Eukaryota</taxon>
        <taxon>Fungi</taxon>
        <taxon>Dikarya</taxon>
        <taxon>Ascomycota</taxon>
        <taxon>Pezizomycotina</taxon>
        <taxon>Sordariomycetes</taxon>
        <taxon>Xylariomycetidae</taxon>
        <taxon>Xylariales</taxon>
        <taxon>Diatrypaceae</taxon>
        <taxon>Diatrype</taxon>
    </lineage>
</organism>
<dbReference type="InterPro" id="IPR036864">
    <property type="entry name" value="Zn2-C6_fun-type_DNA-bd_sf"/>
</dbReference>
<evidence type="ECO:0000313" key="4">
    <source>
        <dbReference type="Proteomes" id="UP001320420"/>
    </source>
</evidence>
<sequence>MVSIPGRIGRCLTCIRRRVKCDETKPFCNRCIKGGFECLGYDQPLQWRHYSGPGPGQSAKGAQAQHTTAVTVVGSKARARPANGLSLAGFKSDFCSARMLDNVVWSSFGVGWFEKAAAGKMGDLSCKATKALARSSFGRLEHMQDLELKGAEDYGDCLHSMAVALKDKDPLDARKLIAPILLLLTTSLNYPYRPYESFLAPQDTVAQGGQSATSSARLKEDLAAVSNHLRGLGKTEQSRLLDVLAFMPGLLEDYDIFRTELTHPDPTTSTQAAPVDTLRTALKVQITSKLLGLYQWRWEWQQRHGHTVKTVMRKDKLYKSAPDFPSGYLQFDSAARAADIAFYDSLLMWFIVLLWNIGLSGKDIMAIISDCGKKAYANALASYGSTTSDTGADTTEAPFVDDDPTSFGSLLRPAGTIGLRDLAIEICRVFEWQSLNHHMATKSSEAIYLYMFPLGMAMKVLQADDPLQEWITEMVRTDPITIAYASGRHTSIGFSNFVTPEMVSGLDNKAASSEAKER</sequence>
<dbReference type="GO" id="GO:0000981">
    <property type="term" value="F:DNA-binding transcription factor activity, RNA polymerase II-specific"/>
    <property type="evidence" value="ECO:0007669"/>
    <property type="project" value="InterPro"/>
</dbReference>
<dbReference type="Gene3D" id="4.10.240.10">
    <property type="entry name" value="Zn(2)-C6 fungal-type DNA-binding domain"/>
    <property type="match status" value="1"/>
</dbReference>
<evidence type="ECO:0000256" key="1">
    <source>
        <dbReference type="ARBA" id="ARBA00023242"/>
    </source>
</evidence>
<proteinExistence type="predicted"/>
<keyword evidence="1" id="KW-0539">Nucleus</keyword>
<dbReference type="PROSITE" id="PS50048">
    <property type="entry name" value="ZN2_CY6_FUNGAL_2"/>
    <property type="match status" value="1"/>
</dbReference>
<dbReference type="InterPro" id="IPR001138">
    <property type="entry name" value="Zn2Cys6_DnaBD"/>
</dbReference>
<dbReference type="CDD" id="cd00067">
    <property type="entry name" value="GAL4"/>
    <property type="match status" value="1"/>
</dbReference>
<dbReference type="SMART" id="SM00066">
    <property type="entry name" value="GAL4"/>
    <property type="match status" value="1"/>
</dbReference>
<dbReference type="Pfam" id="PF00172">
    <property type="entry name" value="Zn_clus"/>
    <property type="match status" value="1"/>
</dbReference>
<dbReference type="InterPro" id="IPR053178">
    <property type="entry name" value="Osmoadaptation_assoc"/>
</dbReference>
<keyword evidence="4" id="KW-1185">Reference proteome</keyword>
<dbReference type="SUPFAM" id="SSF57701">
    <property type="entry name" value="Zn2/Cys6 DNA-binding domain"/>
    <property type="match status" value="1"/>
</dbReference>
<dbReference type="GO" id="GO:0008270">
    <property type="term" value="F:zinc ion binding"/>
    <property type="evidence" value="ECO:0007669"/>
    <property type="project" value="InterPro"/>
</dbReference>
<name>A0AAN9UT69_9PEZI</name>
<dbReference type="PANTHER" id="PTHR38111">
    <property type="entry name" value="ZN(2)-C6 FUNGAL-TYPE DOMAIN-CONTAINING PROTEIN-RELATED"/>
    <property type="match status" value="1"/>
</dbReference>
<evidence type="ECO:0000313" key="3">
    <source>
        <dbReference type="EMBL" id="KAK7752767.1"/>
    </source>
</evidence>
<evidence type="ECO:0000259" key="2">
    <source>
        <dbReference type="PROSITE" id="PS50048"/>
    </source>
</evidence>
<dbReference type="EMBL" id="JAKJXP020000035">
    <property type="protein sequence ID" value="KAK7752767.1"/>
    <property type="molecule type" value="Genomic_DNA"/>
</dbReference>
<dbReference type="AlphaFoldDB" id="A0AAN9UT69"/>
<feature type="domain" description="Zn(2)-C6 fungal-type" evidence="2">
    <location>
        <begin position="10"/>
        <end position="38"/>
    </location>
</feature>
<reference evidence="3 4" key="1">
    <citation type="submission" date="2024-02" db="EMBL/GenBank/DDBJ databases">
        <title>De novo assembly and annotation of 12 fungi associated with fruit tree decline syndrome in Ontario, Canada.</title>
        <authorList>
            <person name="Sulman M."/>
            <person name="Ellouze W."/>
            <person name="Ilyukhin E."/>
        </authorList>
    </citation>
    <scope>NUCLEOTIDE SEQUENCE [LARGE SCALE GENOMIC DNA]</scope>
    <source>
        <strain evidence="3 4">M11/M66-122</strain>
    </source>
</reference>